<organism evidence="2 3">
    <name type="scientific">Serinibacter arcticus</name>
    <dbReference type="NCBI Taxonomy" id="1655435"/>
    <lineage>
        <taxon>Bacteria</taxon>
        <taxon>Bacillati</taxon>
        <taxon>Actinomycetota</taxon>
        <taxon>Actinomycetes</taxon>
        <taxon>Micrococcales</taxon>
        <taxon>Beutenbergiaceae</taxon>
        <taxon>Serinibacter</taxon>
    </lineage>
</organism>
<dbReference type="Proteomes" id="UP000297318">
    <property type="component" value="Unassembled WGS sequence"/>
</dbReference>
<protein>
    <submittedName>
        <fullName evidence="2">Uncharacterized protein</fullName>
    </submittedName>
</protein>
<reference evidence="2 3" key="1">
    <citation type="submission" date="2018-11" db="EMBL/GenBank/DDBJ databases">
        <title>Complete genome sequencing of the Actinobacteria Serinibacter sp. K3-2.</title>
        <authorList>
            <person name="Rakitin A.L."/>
            <person name="Beletsky A.V."/>
            <person name="Mardanov A.V."/>
            <person name="Ravin N.V."/>
            <person name="Gromova A.S."/>
            <person name="Filippova S.N."/>
            <person name="Gal'Chenko V.F."/>
        </authorList>
    </citation>
    <scope>NUCLEOTIDE SEQUENCE [LARGE SCALE GENOMIC DNA]</scope>
    <source>
        <strain evidence="2 3">K3-2</strain>
    </source>
</reference>
<evidence type="ECO:0000256" key="1">
    <source>
        <dbReference type="SAM" id="MobiDB-lite"/>
    </source>
</evidence>
<comment type="caution">
    <text evidence="2">The sequence shown here is derived from an EMBL/GenBank/DDBJ whole genome shotgun (WGS) entry which is preliminary data.</text>
</comment>
<dbReference type="AlphaFoldDB" id="A0A4Z1E7L8"/>
<dbReference type="EMBL" id="RHPJ01000001">
    <property type="protein sequence ID" value="TGO06483.1"/>
    <property type="molecule type" value="Genomic_DNA"/>
</dbReference>
<accession>A0A4Z1E7L8</accession>
<feature type="region of interest" description="Disordered" evidence="1">
    <location>
        <begin position="1"/>
        <end position="59"/>
    </location>
</feature>
<evidence type="ECO:0000313" key="2">
    <source>
        <dbReference type="EMBL" id="TGO06483.1"/>
    </source>
</evidence>
<evidence type="ECO:0000313" key="3">
    <source>
        <dbReference type="Proteomes" id="UP000297318"/>
    </source>
</evidence>
<keyword evidence="3" id="KW-1185">Reference proteome</keyword>
<feature type="compositionally biased region" description="Basic residues" evidence="1">
    <location>
        <begin position="44"/>
        <end position="58"/>
    </location>
</feature>
<proteinExistence type="predicted"/>
<sequence>MLTGVDRGVRGELRPQRCARHRSRALPEQEHRTPTVPRVGPPRRSQRFGAHPRTRRSTGRIEHVYDFTHHGGMAQGLLWIVDTRPARHAGQAAEGGSHRCGRR</sequence>
<gene>
    <name evidence="2" type="ORF">SERN_0675</name>
</gene>
<name>A0A4Z1E7L8_9MICO</name>